<evidence type="ECO:0000256" key="2">
    <source>
        <dbReference type="ARBA" id="ARBA00022490"/>
    </source>
</evidence>
<evidence type="ECO:0000313" key="7">
    <source>
        <dbReference type="EMBL" id="ETN60365.1"/>
    </source>
</evidence>
<protein>
    <submittedName>
        <fullName evidence="7 8">Uncharacterized protein</fullName>
    </submittedName>
</protein>
<dbReference type="AlphaFoldDB" id="W5JBW3"/>
<evidence type="ECO:0000313" key="8">
    <source>
        <dbReference type="EnsemblMetazoa" id="ADAC008011-PA"/>
    </source>
</evidence>
<dbReference type="Proteomes" id="UP000000673">
    <property type="component" value="Unassembled WGS sequence"/>
</dbReference>
<dbReference type="Gene3D" id="1.10.287.1490">
    <property type="match status" value="1"/>
</dbReference>
<dbReference type="OMA" id="ARENQXH"/>
<feature type="coiled-coil region" evidence="5">
    <location>
        <begin position="182"/>
        <end position="308"/>
    </location>
</feature>
<keyword evidence="3" id="KW-0206">Cytoskeleton</keyword>
<dbReference type="PANTHER" id="PTHR20544:SF0">
    <property type="entry name" value="NUCLEOPROTEIN TPR_MLP1 DOMAIN-CONTAINING PROTEIN"/>
    <property type="match status" value="1"/>
</dbReference>
<comment type="similarity">
    <text evidence="4">Belongs to the CEP135/TSGA10 family.</text>
</comment>
<dbReference type="eggNOG" id="ENOG502QT27">
    <property type="taxonomic scope" value="Eukaryota"/>
</dbReference>
<dbReference type="GO" id="GO:0005814">
    <property type="term" value="C:centriole"/>
    <property type="evidence" value="ECO:0007669"/>
    <property type="project" value="UniProtKB-SubCell"/>
</dbReference>
<dbReference type="STRING" id="43151.W5JBW3"/>
<feature type="region of interest" description="Disordered" evidence="6">
    <location>
        <begin position="77"/>
        <end position="99"/>
    </location>
</feature>
<organism evidence="7">
    <name type="scientific">Anopheles darlingi</name>
    <name type="common">Mosquito</name>
    <dbReference type="NCBI Taxonomy" id="43151"/>
    <lineage>
        <taxon>Eukaryota</taxon>
        <taxon>Metazoa</taxon>
        <taxon>Ecdysozoa</taxon>
        <taxon>Arthropoda</taxon>
        <taxon>Hexapoda</taxon>
        <taxon>Insecta</taxon>
        <taxon>Pterygota</taxon>
        <taxon>Neoptera</taxon>
        <taxon>Endopterygota</taxon>
        <taxon>Diptera</taxon>
        <taxon>Nematocera</taxon>
        <taxon>Culicoidea</taxon>
        <taxon>Culicidae</taxon>
        <taxon>Anophelinae</taxon>
        <taxon>Anopheles</taxon>
    </lineage>
</organism>
<keyword evidence="2" id="KW-0963">Cytoplasm</keyword>
<evidence type="ECO:0000256" key="1">
    <source>
        <dbReference type="ARBA" id="ARBA00004114"/>
    </source>
</evidence>
<proteinExistence type="inferred from homology"/>
<keyword evidence="5" id="KW-0175">Coiled coil</keyword>
<evidence type="ECO:0000256" key="5">
    <source>
        <dbReference type="SAM" id="Coils"/>
    </source>
</evidence>
<evidence type="ECO:0000313" key="9">
    <source>
        <dbReference type="Proteomes" id="UP000000673"/>
    </source>
</evidence>
<evidence type="ECO:0000256" key="6">
    <source>
        <dbReference type="SAM" id="MobiDB-lite"/>
    </source>
</evidence>
<feature type="coiled-coil region" evidence="5">
    <location>
        <begin position="493"/>
        <end position="562"/>
    </location>
</feature>
<feature type="coiled-coil region" evidence="5">
    <location>
        <begin position="349"/>
        <end position="450"/>
    </location>
</feature>
<dbReference type="PANTHER" id="PTHR20544">
    <property type="entry name" value="CENTROSOMAL PROTEIN CEP135"/>
    <property type="match status" value="1"/>
</dbReference>
<accession>W5JBW3</accession>
<sequence length="583" mass="66931">MTALEQGLKNTDEILILIQQNVKSEIDFRDREIHRLGALFSGGRPAEALAKDCCYRGVDVLGQDVDTLQQEKLSLQRKLDETQTAHERTSRKLGKMSEKNQQLEKELREMENVALKVESEANLNILEQSRQNSDLQAKLQQWQMRVKELESLLELCSGTSRIQLQTDSSATSSSCPSAAPLDTALQNALKQATEEKRQLYKQLNELKDREHSLRSDHEKVKAKYTKLKQKYSILEASQSRTNVITDIESQAELRSLKDQCDELEVKLRKVKEERDRYSSESERQHRLVKELKRESSDKELELTQLKSELQLQRKLTKSATTNVALGTGRIKTGDSIASGQSSLSIQAAIHRIERERDESKCEVQRLEQERDALRDKLKLSTRSQREEMAKHENLILGYSAQVAKLEGEKRDLLLSKSSSQTKLQLMKEENRELQDRLKEQEDSYHKLKVSYSQLKILQEQTERSLTQHQNRLMSSETQLGTTEAKLHRVDSAVEDVQKELGNLRGEISVLKASNVALEREKDQLLIELDKKTEKLFAVEAELASLKAKRNELQSTIDRMQHKLELSFPTTPTSCWMHLDSSID</sequence>
<dbReference type="EMBL" id="ADMH02001947">
    <property type="protein sequence ID" value="ETN60365.1"/>
    <property type="molecule type" value="Genomic_DNA"/>
</dbReference>
<dbReference type="HOGENOM" id="CLU_467870_0_0_1"/>
<comment type="subcellular location">
    <subcellularLocation>
        <location evidence="1">Cytoplasm</location>
        <location evidence="1">Cytoskeleton</location>
        <location evidence="1">Microtubule organizing center</location>
        <location evidence="1">Centrosome</location>
        <location evidence="1">Centriole</location>
    </subcellularLocation>
</comment>
<name>W5JBW3_ANODA</name>
<dbReference type="EnsemblMetazoa" id="ADAC008011-RA">
    <property type="protein sequence ID" value="ADAC008011-PA"/>
    <property type="gene ID" value="ADAC008011"/>
</dbReference>
<reference evidence="8" key="4">
    <citation type="submission" date="2015-06" db="UniProtKB">
        <authorList>
            <consortium name="EnsemblMetazoa"/>
        </authorList>
    </citation>
    <scope>IDENTIFICATION</scope>
</reference>
<reference evidence="7" key="2">
    <citation type="submission" date="2010-05" db="EMBL/GenBank/DDBJ databases">
        <authorList>
            <person name="Almeida L.G."/>
            <person name="Nicolas M.F."/>
            <person name="Souza R.C."/>
            <person name="Vasconcelos A.T.R."/>
        </authorList>
    </citation>
    <scope>NUCLEOTIDE SEQUENCE</scope>
</reference>
<dbReference type="VEuPathDB" id="VectorBase:ADAR2_007977"/>
<gene>
    <name evidence="7" type="ORF">AND_008011</name>
</gene>
<evidence type="ECO:0000256" key="3">
    <source>
        <dbReference type="ARBA" id="ARBA00023212"/>
    </source>
</evidence>
<evidence type="ECO:0000256" key="4">
    <source>
        <dbReference type="ARBA" id="ARBA00038123"/>
    </source>
</evidence>
<reference evidence="7" key="3">
    <citation type="journal article" date="2013" name="Nucleic Acids Res.">
        <title>The genome of Anopheles darlingi, the main neotropical malaria vector.</title>
        <authorList>
            <person name="Marinotti O."/>
            <person name="Cerqueira G.C."/>
            <person name="de Almeida L.G."/>
            <person name="Ferro M.I."/>
            <person name="Loreto E.L."/>
            <person name="Zaha A."/>
            <person name="Teixeira S.M."/>
            <person name="Wespiser A.R."/>
            <person name="Almeida E Silva A."/>
            <person name="Schlindwein A.D."/>
            <person name="Pacheco A.C."/>
            <person name="Silva A.L."/>
            <person name="Graveley B.R."/>
            <person name="Walenz B.P."/>
            <person name="Lima Bde A."/>
            <person name="Ribeiro C.A."/>
            <person name="Nunes-Silva C.G."/>
            <person name="de Carvalho C.R."/>
            <person name="Soares C.M."/>
            <person name="de Menezes C.B."/>
            <person name="Matiolli C."/>
            <person name="Caffrey D."/>
            <person name="Araujo D.A."/>
            <person name="de Oliveira D.M."/>
            <person name="Golenbock D."/>
            <person name="Grisard E.C."/>
            <person name="Fantinatti-Garboggini F."/>
            <person name="de Carvalho F.M."/>
            <person name="Barcellos F.G."/>
            <person name="Prosdocimi F."/>
            <person name="May G."/>
            <person name="Azevedo Junior G.M."/>
            <person name="Guimaraes G.M."/>
            <person name="Goldman G.H."/>
            <person name="Padilha I.Q."/>
            <person name="Batista Jda S."/>
            <person name="Ferro J.A."/>
            <person name="Ribeiro J.M."/>
            <person name="Fietto J.L."/>
            <person name="Dabbas K.M."/>
            <person name="Cerdeira L."/>
            <person name="Agnez-Lima L.F."/>
            <person name="Brocchi M."/>
            <person name="de Carvalho M.O."/>
            <person name="Teixeira Mde M."/>
            <person name="Diniz Maia Mde M."/>
            <person name="Goldman M.H."/>
            <person name="Cruz Schneider M.P."/>
            <person name="Felipe M.S."/>
            <person name="Hungria M."/>
            <person name="Nicolas M.F."/>
            <person name="Pereira M."/>
            <person name="Montes M.A."/>
            <person name="Cantao M.E."/>
            <person name="Vincentz M."/>
            <person name="Rafael M.S."/>
            <person name="Silverman N."/>
            <person name="Stoco P.H."/>
            <person name="Souza R.C."/>
            <person name="Vicentini R."/>
            <person name="Gazzinelli R.T."/>
            <person name="Neves Rde O."/>
            <person name="Silva R."/>
            <person name="Astolfi-Filho S."/>
            <person name="Maciel T.E."/>
            <person name="Urmenyi T.P."/>
            <person name="Tadei W.P."/>
            <person name="Camargo E.P."/>
            <person name="de Vasconcelos A.T."/>
        </authorList>
    </citation>
    <scope>NUCLEOTIDE SEQUENCE</scope>
</reference>
<dbReference type="VEuPathDB" id="VectorBase:ADAC008011"/>
<keyword evidence="9" id="KW-1185">Reference proteome</keyword>
<dbReference type="InterPro" id="IPR051877">
    <property type="entry name" value="Centriole_BasalBody_StrucProt"/>
</dbReference>
<reference evidence="7 9" key="1">
    <citation type="journal article" date="2010" name="BMC Genomics">
        <title>Combination of measures distinguishes pre-miRNAs from other stem-loops in the genome of the newly sequenced Anopheles darlingi.</title>
        <authorList>
            <person name="Mendes N.D."/>
            <person name="Freitas A.T."/>
            <person name="Vasconcelos A.T."/>
            <person name="Sagot M.F."/>
        </authorList>
    </citation>
    <scope>NUCLEOTIDE SEQUENCE</scope>
</reference>